<dbReference type="PROSITE" id="PS51819">
    <property type="entry name" value="VOC"/>
    <property type="match status" value="1"/>
</dbReference>
<reference evidence="2 3" key="1">
    <citation type="submission" date="2018-03" db="EMBL/GenBank/DDBJ databases">
        <title>Chitinolytic properties of Streptosporangium nondiastaticum TBG75A20.</title>
        <authorList>
            <person name="Gayathri V."/>
            <person name="Shiburaj S."/>
        </authorList>
    </citation>
    <scope>NUCLEOTIDE SEQUENCE [LARGE SCALE GENOMIC DNA]</scope>
    <source>
        <strain evidence="2 3">TBG75A20</strain>
    </source>
</reference>
<evidence type="ECO:0000313" key="3">
    <source>
        <dbReference type="Proteomes" id="UP000242427"/>
    </source>
</evidence>
<dbReference type="OrthoDB" id="2611891at2"/>
<dbReference type="RefSeq" id="WP_106673897.1">
    <property type="nucleotide sequence ID" value="NZ_PXWG01000001.1"/>
</dbReference>
<dbReference type="InterPro" id="IPR029068">
    <property type="entry name" value="Glyas_Bleomycin-R_OHBP_Dase"/>
</dbReference>
<dbReference type="Pfam" id="PF00903">
    <property type="entry name" value="Glyoxalase"/>
    <property type="match status" value="1"/>
</dbReference>
<comment type="caution">
    <text evidence="2">The sequence shown here is derived from an EMBL/GenBank/DDBJ whole genome shotgun (WGS) entry which is preliminary data.</text>
</comment>
<keyword evidence="2" id="KW-0560">Oxidoreductase</keyword>
<dbReference type="Gene3D" id="3.10.180.10">
    <property type="entry name" value="2,3-Dihydroxybiphenyl 1,2-Dioxygenase, domain 1"/>
    <property type="match status" value="1"/>
</dbReference>
<evidence type="ECO:0000313" key="2">
    <source>
        <dbReference type="EMBL" id="PSJ30702.1"/>
    </source>
</evidence>
<name>A0A9X7JVP6_9ACTN</name>
<dbReference type="SUPFAM" id="SSF54593">
    <property type="entry name" value="Glyoxalase/Bleomycin resistance protein/Dihydroxybiphenyl dioxygenase"/>
    <property type="match status" value="1"/>
</dbReference>
<accession>A0A9X7JVP6</accession>
<gene>
    <name evidence="2" type="ORF">B7P34_01535</name>
</gene>
<sequence>MISGAHVVVFSQDAEADRAFLRDVLGFLCVDAGRGWLIFELPPAEAAVHPSDASGGHELFLMCDDIRQTVEELSARGVDFTQPVGDEGWGLLTALRLPGGGELRLYEPRHPLARGLR</sequence>
<feature type="domain" description="VOC" evidence="1">
    <location>
        <begin position="3"/>
        <end position="108"/>
    </location>
</feature>
<dbReference type="InterPro" id="IPR037523">
    <property type="entry name" value="VOC_core"/>
</dbReference>
<proteinExistence type="predicted"/>
<dbReference type="GO" id="GO:0051213">
    <property type="term" value="F:dioxygenase activity"/>
    <property type="evidence" value="ECO:0007669"/>
    <property type="project" value="UniProtKB-KW"/>
</dbReference>
<dbReference type="AlphaFoldDB" id="A0A9X7JVP6"/>
<dbReference type="InterPro" id="IPR004360">
    <property type="entry name" value="Glyas_Fos-R_dOase_dom"/>
</dbReference>
<keyword evidence="2" id="KW-0223">Dioxygenase</keyword>
<evidence type="ECO:0000259" key="1">
    <source>
        <dbReference type="PROSITE" id="PS51819"/>
    </source>
</evidence>
<keyword evidence="3" id="KW-1185">Reference proteome</keyword>
<dbReference type="Proteomes" id="UP000242427">
    <property type="component" value="Unassembled WGS sequence"/>
</dbReference>
<protein>
    <submittedName>
        <fullName evidence="2">Extradiol dioxygenase</fullName>
    </submittedName>
</protein>
<organism evidence="2 3">
    <name type="scientific">Streptosporangium nondiastaticum</name>
    <dbReference type="NCBI Taxonomy" id="35764"/>
    <lineage>
        <taxon>Bacteria</taxon>
        <taxon>Bacillati</taxon>
        <taxon>Actinomycetota</taxon>
        <taxon>Actinomycetes</taxon>
        <taxon>Streptosporangiales</taxon>
        <taxon>Streptosporangiaceae</taxon>
        <taxon>Streptosporangium</taxon>
    </lineage>
</organism>
<dbReference type="EMBL" id="PXWG01000001">
    <property type="protein sequence ID" value="PSJ30702.1"/>
    <property type="molecule type" value="Genomic_DNA"/>
</dbReference>